<dbReference type="InterPro" id="IPR006096">
    <property type="entry name" value="Glu/Leu/Phe/Val/Trp_DH_C"/>
</dbReference>
<dbReference type="GO" id="GO:0006538">
    <property type="term" value="P:L-glutamate catabolic process"/>
    <property type="evidence" value="ECO:0007669"/>
    <property type="project" value="TreeGrafter"/>
</dbReference>
<evidence type="ECO:0000259" key="2">
    <source>
        <dbReference type="SMART" id="SM00839"/>
    </source>
</evidence>
<feature type="non-terminal residue" evidence="3">
    <location>
        <position position="1"/>
    </location>
</feature>
<evidence type="ECO:0000313" key="3">
    <source>
        <dbReference type="EMBL" id="GAG56530.1"/>
    </source>
</evidence>
<dbReference type="InterPro" id="IPR033922">
    <property type="entry name" value="NAD_bind_Glu_DH"/>
</dbReference>
<accession>X0YKH5</accession>
<dbReference type="GO" id="GO:0004352">
    <property type="term" value="F:glutamate dehydrogenase (NAD+) activity"/>
    <property type="evidence" value="ECO:0007669"/>
    <property type="project" value="TreeGrafter"/>
</dbReference>
<comment type="caution">
    <text evidence="3">The sequence shown here is derived from an EMBL/GenBank/DDBJ whole genome shotgun (WGS) entry which is preliminary data.</text>
</comment>
<dbReference type="CDD" id="cd01076">
    <property type="entry name" value="NAD_bind_1_Glu_DH"/>
    <property type="match status" value="1"/>
</dbReference>
<dbReference type="InterPro" id="IPR006095">
    <property type="entry name" value="Glu/Leu/Phe/Val/Trp_DH"/>
</dbReference>
<gene>
    <name evidence="3" type="ORF">S01H4_03283</name>
</gene>
<dbReference type="EMBL" id="BART01000793">
    <property type="protein sequence ID" value="GAG56530.1"/>
    <property type="molecule type" value="Genomic_DNA"/>
</dbReference>
<dbReference type="Gene3D" id="3.40.50.720">
    <property type="entry name" value="NAD(P)-binding Rossmann-like Domain"/>
    <property type="match status" value="1"/>
</dbReference>
<reference evidence="3" key="1">
    <citation type="journal article" date="2014" name="Front. Microbiol.">
        <title>High frequency of phylogenetically diverse reductive dehalogenase-homologous genes in deep subseafloor sedimentary metagenomes.</title>
        <authorList>
            <person name="Kawai M."/>
            <person name="Futagami T."/>
            <person name="Toyoda A."/>
            <person name="Takaki Y."/>
            <person name="Nishi S."/>
            <person name="Hori S."/>
            <person name="Arai W."/>
            <person name="Tsubouchi T."/>
            <person name="Morono Y."/>
            <person name="Uchiyama I."/>
            <person name="Ito T."/>
            <person name="Fujiyama A."/>
            <person name="Inagaki F."/>
            <person name="Takami H."/>
        </authorList>
    </citation>
    <scope>NUCLEOTIDE SEQUENCE</scope>
    <source>
        <strain evidence="3">Expedition CK06-06</strain>
    </source>
</reference>
<feature type="domain" description="Glutamate/phenylalanine/leucine/valine/L-tryptophan dehydrogenase C-terminal" evidence="2">
    <location>
        <begin position="45"/>
        <end position="274"/>
    </location>
</feature>
<dbReference type="PRINTS" id="PR00082">
    <property type="entry name" value="GLFDHDRGNASE"/>
</dbReference>
<organism evidence="3">
    <name type="scientific">marine sediment metagenome</name>
    <dbReference type="NCBI Taxonomy" id="412755"/>
    <lineage>
        <taxon>unclassified sequences</taxon>
        <taxon>metagenomes</taxon>
        <taxon>ecological metagenomes</taxon>
    </lineage>
</organism>
<keyword evidence="1" id="KW-0560">Oxidoreductase</keyword>
<name>X0YKH5_9ZZZZ</name>
<proteinExistence type="predicted"/>
<dbReference type="Pfam" id="PF00208">
    <property type="entry name" value="ELFV_dehydrog"/>
    <property type="match status" value="1"/>
</dbReference>
<dbReference type="AlphaFoldDB" id="X0YKH5"/>
<dbReference type="SUPFAM" id="SSF51735">
    <property type="entry name" value="NAD(P)-binding Rossmann-fold domains"/>
    <property type="match status" value="1"/>
</dbReference>
<dbReference type="PANTHER" id="PTHR11606:SF13">
    <property type="entry name" value="GLUTAMATE DEHYDROGENASE 1, MITOCHONDRIAL"/>
    <property type="match status" value="1"/>
</dbReference>
<sequence>WVDVPGADIGTSAKTQAWMLDEYEEIIGFHSPAAINDKPAEVNGSLGSMEATGTGAFFVTKEAVKDLGLSQKAFVAIQGFGDVGRTVTKLLYNEGFIVIAVSDIKSGVYSEGGIDIEQLAKHVEDSGFVAKFPGTVAITNKELLEKECDILVPAAVQSVITDENADKIKAKLIIEGANGPTTPGAEKILEDKGVTIMPDVLANCGSAIVCSFERTQGLTDTYWDLETVNKKLKERILKAYKETIMTAKEKNTSFRNAAWNNALIKISKAMKARGWI</sequence>
<protein>
    <recommendedName>
        <fullName evidence="2">Glutamate/phenylalanine/leucine/valine/L-tryptophan dehydrogenase C-terminal domain-containing protein</fullName>
    </recommendedName>
</protein>
<evidence type="ECO:0000256" key="1">
    <source>
        <dbReference type="ARBA" id="ARBA00023002"/>
    </source>
</evidence>
<dbReference type="InterPro" id="IPR036291">
    <property type="entry name" value="NAD(P)-bd_dom_sf"/>
</dbReference>
<dbReference type="PANTHER" id="PTHR11606">
    <property type="entry name" value="GLUTAMATE DEHYDROGENASE"/>
    <property type="match status" value="1"/>
</dbReference>
<dbReference type="SMART" id="SM00839">
    <property type="entry name" value="ELFV_dehydrog"/>
    <property type="match status" value="1"/>
</dbReference>